<sequence>MPVSRTTRSREPVTCWPVPEERRTVSVLFVDIVGSTGLVERLDPEDVRALQHGYFGTVAGVLRRWSGVVEKYIGDAVMALFGAHGSDGFDAYRAVRAGLEIQDALDRRAPDGTRLRIRVGIATGEVVVDLAAARDGGHGTASGAVITTAARLQGYAPPGGVVVCAATRRATAGLLGLRPLGAVTVAGMAQPLDVWRVTGLGRPGGSRHHGPLIGRRRELASAADEIIRALRERRPGRVSLVGPTGSGRSRLLHELTRVVSTVDGAPVRWCVAHCPPYPRGDLAPLADMVRAFAGARDTHPPAAVRRRLVVALDGVLPPVPLGATAHDLADFAATPLDTAVATLGAQRWRETLLALAARGPLVVAVDDLDRAAPPLHRFLHRLLATASARALPLAVVVTHGPGRAEPVPDPAGRHRRVPLAPLRTVETGRLLRHLLGRAARPAALARELLPLVAGNPAAAEAYVRALDGPAGPGRPVPDAVRRMVDARLDRLDGEQRAVLMAGAACPAEFDADVVERLLGWPAGRAEPALRALLVCGVLRRAGRRYAVGEPTVARVARQRLPRTLRAEFTRRARAEAEGCPAGAPARPDGTPPRPVADGGGASTVAGRHPACPPRADRPPAAGVAHRPGTVPRRLGPVPTAGVATRPVVAPAPLTATAPQVAATPLLATAPLVAAPPGVRPGRASVAAAPAARGVHRGRPATAAAAGRHAADQHRSPVTGTAGQGRSAVADAAGRGRGPAIGAVPGGSVGAGRRAQPTRSRIDPPGTAPGSRLDGARGVGAPAPVAA</sequence>
<dbReference type="SUPFAM" id="SSF52540">
    <property type="entry name" value="P-loop containing nucleoside triphosphate hydrolases"/>
    <property type="match status" value="1"/>
</dbReference>
<dbReference type="InterPro" id="IPR041664">
    <property type="entry name" value="AAA_16"/>
</dbReference>
<evidence type="ECO:0000256" key="1">
    <source>
        <dbReference type="ARBA" id="ARBA00022741"/>
    </source>
</evidence>
<name>A0A1A8ZEG5_9ACTN</name>
<dbReference type="InterPro" id="IPR027417">
    <property type="entry name" value="P-loop_NTPase"/>
</dbReference>
<feature type="compositionally biased region" description="Gly residues" evidence="3">
    <location>
        <begin position="734"/>
        <end position="749"/>
    </location>
</feature>
<keyword evidence="1" id="KW-0547">Nucleotide-binding</keyword>
<dbReference type="GO" id="GO:0005737">
    <property type="term" value="C:cytoplasm"/>
    <property type="evidence" value="ECO:0007669"/>
    <property type="project" value="TreeGrafter"/>
</dbReference>
<dbReference type="InterPro" id="IPR029787">
    <property type="entry name" value="Nucleotide_cyclase"/>
</dbReference>
<keyword evidence="6" id="KW-1185">Reference proteome</keyword>
<dbReference type="CDD" id="cd07302">
    <property type="entry name" value="CHD"/>
    <property type="match status" value="1"/>
</dbReference>
<feature type="domain" description="Guanylate cyclase" evidence="4">
    <location>
        <begin position="26"/>
        <end position="153"/>
    </location>
</feature>
<dbReference type="Gene3D" id="3.30.70.1230">
    <property type="entry name" value="Nucleotide cyclase"/>
    <property type="match status" value="1"/>
</dbReference>
<dbReference type="EMBL" id="LT594323">
    <property type="protein sequence ID" value="SBT42273.1"/>
    <property type="molecule type" value="Genomic_DNA"/>
</dbReference>
<dbReference type="SMART" id="SM00044">
    <property type="entry name" value="CYCc"/>
    <property type="match status" value="1"/>
</dbReference>
<keyword evidence="2" id="KW-0067">ATP-binding</keyword>
<feature type="region of interest" description="Disordered" evidence="3">
    <location>
        <begin position="572"/>
        <end position="635"/>
    </location>
</feature>
<dbReference type="SUPFAM" id="SSF55073">
    <property type="entry name" value="Nucleotide cyclase"/>
    <property type="match status" value="1"/>
</dbReference>
<gene>
    <name evidence="5" type="ORF">GA0070611_1924</name>
</gene>
<organism evidence="5 6">
    <name type="scientific">Micromonospora auratinigra</name>
    <dbReference type="NCBI Taxonomy" id="261654"/>
    <lineage>
        <taxon>Bacteria</taxon>
        <taxon>Bacillati</taxon>
        <taxon>Actinomycetota</taxon>
        <taxon>Actinomycetes</taxon>
        <taxon>Micromonosporales</taxon>
        <taxon>Micromonosporaceae</taxon>
        <taxon>Micromonospora</taxon>
    </lineage>
</organism>
<dbReference type="Pfam" id="PF00211">
    <property type="entry name" value="Guanylate_cyc"/>
    <property type="match status" value="1"/>
</dbReference>
<dbReference type="GO" id="GO:0004016">
    <property type="term" value="F:adenylate cyclase activity"/>
    <property type="evidence" value="ECO:0007669"/>
    <property type="project" value="TreeGrafter"/>
</dbReference>
<evidence type="ECO:0000313" key="6">
    <source>
        <dbReference type="Proteomes" id="UP000199385"/>
    </source>
</evidence>
<protein>
    <submittedName>
        <fullName evidence="5">Adenylate cyclase, class 3</fullName>
    </submittedName>
</protein>
<evidence type="ECO:0000256" key="3">
    <source>
        <dbReference type="SAM" id="MobiDB-lite"/>
    </source>
</evidence>
<feature type="region of interest" description="Disordered" evidence="3">
    <location>
        <begin position="688"/>
        <end position="786"/>
    </location>
</feature>
<dbReference type="AlphaFoldDB" id="A0A1A8ZEG5"/>
<dbReference type="PANTHER" id="PTHR16305">
    <property type="entry name" value="TESTICULAR SOLUBLE ADENYLYL CYCLASE"/>
    <property type="match status" value="1"/>
</dbReference>
<dbReference type="GO" id="GO:0009190">
    <property type="term" value="P:cyclic nucleotide biosynthetic process"/>
    <property type="evidence" value="ECO:0007669"/>
    <property type="project" value="InterPro"/>
</dbReference>
<dbReference type="GO" id="GO:0035556">
    <property type="term" value="P:intracellular signal transduction"/>
    <property type="evidence" value="ECO:0007669"/>
    <property type="project" value="InterPro"/>
</dbReference>
<dbReference type="Proteomes" id="UP000199385">
    <property type="component" value="Chromosome I"/>
</dbReference>
<reference evidence="6" key="1">
    <citation type="submission" date="2016-06" db="EMBL/GenBank/DDBJ databases">
        <authorList>
            <person name="Varghese N."/>
            <person name="Submissions Spin"/>
        </authorList>
    </citation>
    <scope>NUCLEOTIDE SEQUENCE [LARGE SCALE GENOMIC DNA]</scope>
    <source>
        <strain evidence="6">DSM 44815</strain>
    </source>
</reference>
<feature type="compositionally biased region" description="Low complexity" evidence="3">
    <location>
        <begin position="577"/>
        <end position="587"/>
    </location>
</feature>
<accession>A0A1A8ZEG5</accession>
<proteinExistence type="predicted"/>
<dbReference type="Gene3D" id="3.40.50.300">
    <property type="entry name" value="P-loop containing nucleotide triphosphate hydrolases"/>
    <property type="match status" value="1"/>
</dbReference>
<evidence type="ECO:0000259" key="4">
    <source>
        <dbReference type="PROSITE" id="PS50125"/>
    </source>
</evidence>
<evidence type="ECO:0000313" key="5">
    <source>
        <dbReference type="EMBL" id="SBT42273.1"/>
    </source>
</evidence>
<dbReference type="STRING" id="261654.GA0070611_1924"/>
<dbReference type="PANTHER" id="PTHR16305:SF28">
    <property type="entry name" value="GUANYLATE CYCLASE DOMAIN-CONTAINING PROTEIN"/>
    <property type="match status" value="1"/>
</dbReference>
<evidence type="ECO:0000256" key="2">
    <source>
        <dbReference type="ARBA" id="ARBA00022840"/>
    </source>
</evidence>
<dbReference type="InterPro" id="IPR001054">
    <property type="entry name" value="A/G_cyclase"/>
</dbReference>
<dbReference type="Pfam" id="PF13191">
    <property type="entry name" value="AAA_16"/>
    <property type="match status" value="1"/>
</dbReference>
<dbReference type="GO" id="GO:0005524">
    <property type="term" value="F:ATP binding"/>
    <property type="evidence" value="ECO:0007669"/>
    <property type="project" value="UniProtKB-KW"/>
</dbReference>
<dbReference type="PROSITE" id="PS50125">
    <property type="entry name" value="GUANYLATE_CYCLASE_2"/>
    <property type="match status" value="1"/>
</dbReference>
<dbReference type="PATRIC" id="fig|261654.4.peg.1958"/>